<feature type="compositionally biased region" description="Low complexity" evidence="7">
    <location>
        <begin position="51"/>
        <end position="63"/>
    </location>
</feature>
<keyword evidence="3" id="KW-1003">Cell membrane</keyword>
<dbReference type="PROSITE" id="PS51257">
    <property type="entry name" value="PROKAR_LIPOPROTEIN"/>
    <property type="match status" value="1"/>
</dbReference>
<dbReference type="CDD" id="cd06354">
    <property type="entry name" value="PBP1_PrnA-like"/>
    <property type="match status" value="1"/>
</dbReference>
<comment type="subcellular location">
    <subcellularLocation>
        <location evidence="1">Cell membrane</location>
        <topology evidence="1">Lipid-anchor</topology>
    </subcellularLocation>
</comment>
<dbReference type="EMBL" id="MSIE01000066">
    <property type="protein sequence ID" value="OLF11803.1"/>
    <property type="molecule type" value="Genomic_DNA"/>
</dbReference>
<dbReference type="GO" id="GO:0005886">
    <property type="term" value="C:plasma membrane"/>
    <property type="evidence" value="ECO:0007669"/>
    <property type="project" value="UniProtKB-SubCell"/>
</dbReference>
<protein>
    <submittedName>
        <fullName evidence="10">BMP family ABC transporter substrate-binding protein</fullName>
    </submittedName>
</protein>
<evidence type="ECO:0000256" key="5">
    <source>
        <dbReference type="ARBA" id="ARBA00023136"/>
    </source>
</evidence>
<keyword evidence="5" id="KW-0472">Membrane</keyword>
<dbReference type="STRING" id="1912961.BU204_30070"/>
<dbReference type="InterPro" id="IPR028082">
    <property type="entry name" value="Peripla_BP_I"/>
</dbReference>
<evidence type="ECO:0000256" key="2">
    <source>
        <dbReference type="ARBA" id="ARBA00008610"/>
    </source>
</evidence>
<evidence type="ECO:0000256" key="3">
    <source>
        <dbReference type="ARBA" id="ARBA00022475"/>
    </source>
</evidence>
<dbReference type="InterPro" id="IPR050957">
    <property type="entry name" value="BMP_lipoprotein"/>
</dbReference>
<evidence type="ECO:0000256" key="8">
    <source>
        <dbReference type="SAM" id="SignalP"/>
    </source>
</evidence>
<sequence>MRFKRGVAVTAIALTSVLSVVGCAKDSASSDNPSGGQNNNASGCQTVDKPAAASGATSSESAASDVDASQLKVGLAFDIGGRGDASFNDSAAAGLDQAIADLGVKKENTKELTATDQESEDSKQTRLRQLAQEGHNPVISVGFAYSEATKVIAGQFPNTQFAVVDGFVEGAPKNVTFLGFAEHEGSFLVGVIAALKSESCKIGFVGGVNVPLIQKFQAGFEQGVKAVAPDAEVIARYITEAGDLTGFTDAPKGQVTAKGLIDEGADVVYHAAGASGKGVFAAAKEGGVMAIGVDSDQYNQATVAEYKDVIITSMLKRVDVAVFDYIAAVAAGDMGGLPQVFDLKVNGVGYSTSGGKIDDETKEWVESYKQQIIDGEITVADTPAAS</sequence>
<comment type="similarity">
    <text evidence="2">Belongs to the BMP lipoprotein family.</text>
</comment>
<evidence type="ECO:0000313" key="10">
    <source>
        <dbReference type="EMBL" id="OLF11803.1"/>
    </source>
</evidence>
<organism evidence="10 11">
    <name type="scientific">Actinophytocola xanthii</name>
    <dbReference type="NCBI Taxonomy" id="1912961"/>
    <lineage>
        <taxon>Bacteria</taxon>
        <taxon>Bacillati</taxon>
        <taxon>Actinomycetota</taxon>
        <taxon>Actinomycetes</taxon>
        <taxon>Pseudonocardiales</taxon>
        <taxon>Pseudonocardiaceae</taxon>
    </lineage>
</organism>
<evidence type="ECO:0000256" key="1">
    <source>
        <dbReference type="ARBA" id="ARBA00004193"/>
    </source>
</evidence>
<dbReference type="PANTHER" id="PTHR34296:SF2">
    <property type="entry name" value="ABC TRANSPORTER GUANOSINE-BINDING PROTEIN NUPN"/>
    <property type="match status" value="1"/>
</dbReference>
<gene>
    <name evidence="10" type="ORF">BU204_30070</name>
</gene>
<evidence type="ECO:0000256" key="7">
    <source>
        <dbReference type="SAM" id="MobiDB-lite"/>
    </source>
</evidence>
<proteinExistence type="inferred from homology"/>
<dbReference type="Gene3D" id="3.40.50.2300">
    <property type="match status" value="2"/>
</dbReference>
<evidence type="ECO:0000256" key="6">
    <source>
        <dbReference type="ARBA" id="ARBA00023288"/>
    </source>
</evidence>
<keyword evidence="11" id="KW-1185">Reference proteome</keyword>
<dbReference type="AlphaFoldDB" id="A0A1Q8CBS2"/>
<comment type="caution">
    <text evidence="10">The sequence shown here is derived from an EMBL/GenBank/DDBJ whole genome shotgun (WGS) entry which is preliminary data.</text>
</comment>
<evidence type="ECO:0000259" key="9">
    <source>
        <dbReference type="Pfam" id="PF02608"/>
    </source>
</evidence>
<dbReference type="InterPro" id="IPR003760">
    <property type="entry name" value="PnrA-like"/>
</dbReference>
<evidence type="ECO:0000313" key="11">
    <source>
        <dbReference type="Proteomes" id="UP000185596"/>
    </source>
</evidence>
<feature type="signal peptide" evidence="8">
    <location>
        <begin position="1"/>
        <end position="24"/>
    </location>
</feature>
<reference evidence="10 11" key="1">
    <citation type="submission" date="2016-12" db="EMBL/GenBank/DDBJ databases">
        <title>The draft genome sequence of Actinophytocola sp. 11-183.</title>
        <authorList>
            <person name="Wang W."/>
            <person name="Yuan L."/>
        </authorList>
    </citation>
    <scope>NUCLEOTIDE SEQUENCE [LARGE SCALE GENOMIC DNA]</scope>
    <source>
        <strain evidence="10 11">11-183</strain>
    </source>
</reference>
<accession>A0A1Q8CBS2</accession>
<keyword evidence="6" id="KW-0449">Lipoprotein</keyword>
<evidence type="ECO:0000256" key="4">
    <source>
        <dbReference type="ARBA" id="ARBA00022729"/>
    </source>
</evidence>
<feature type="domain" description="ABC transporter substrate-binding protein PnrA-like" evidence="9">
    <location>
        <begin position="76"/>
        <end position="381"/>
    </location>
</feature>
<name>A0A1Q8CBS2_9PSEU</name>
<feature type="compositionally biased region" description="Polar residues" evidence="7">
    <location>
        <begin position="27"/>
        <end position="45"/>
    </location>
</feature>
<dbReference type="PANTHER" id="PTHR34296">
    <property type="entry name" value="TRANSCRIPTIONAL ACTIVATOR PROTEIN MED"/>
    <property type="match status" value="1"/>
</dbReference>
<dbReference type="Proteomes" id="UP000185596">
    <property type="component" value="Unassembled WGS sequence"/>
</dbReference>
<keyword evidence="4 8" id="KW-0732">Signal</keyword>
<dbReference type="SUPFAM" id="SSF53822">
    <property type="entry name" value="Periplasmic binding protein-like I"/>
    <property type="match status" value="1"/>
</dbReference>
<feature type="region of interest" description="Disordered" evidence="7">
    <location>
        <begin position="25"/>
        <end position="63"/>
    </location>
</feature>
<feature type="chain" id="PRO_5013271443" evidence="8">
    <location>
        <begin position="25"/>
        <end position="386"/>
    </location>
</feature>
<dbReference type="Pfam" id="PF02608">
    <property type="entry name" value="Bmp"/>
    <property type="match status" value="1"/>
</dbReference>